<feature type="signal peptide" evidence="12">
    <location>
        <begin position="1"/>
        <end position="20"/>
    </location>
</feature>
<keyword evidence="7" id="KW-0238">DNA-binding</keyword>
<evidence type="ECO:0000313" key="14">
    <source>
        <dbReference type="Proteomes" id="UP000515211"/>
    </source>
</evidence>
<dbReference type="PROSITE" id="PS50808">
    <property type="entry name" value="ZF_BED"/>
    <property type="match status" value="1"/>
</dbReference>
<evidence type="ECO:0000256" key="11">
    <source>
        <dbReference type="SAM" id="MobiDB-lite"/>
    </source>
</evidence>
<dbReference type="KEGG" id="adu:127747571"/>
<reference evidence="14" key="1">
    <citation type="journal article" date="2016" name="Nat. Genet.">
        <title>The genome sequences of Arachis duranensis and Arachis ipaensis, the diploid ancestors of cultivated peanut.</title>
        <authorList>
            <person name="Bertioli D.J."/>
            <person name="Cannon S.B."/>
            <person name="Froenicke L."/>
            <person name="Huang G."/>
            <person name="Farmer A.D."/>
            <person name="Cannon E.K."/>
            <person name="Liu X."/>
            <person name="Gao D."/>
            <person name="Clevenger J."/>
            <person name="Dash S."/>
            <person name="Ren L."/>
            <person name="Moretzsohn M.C."/>
            <person name="Shirasawa K."/>
            <person name="Huang W."/>
            <person name="Vidigal B."/>
            <person name="Abernathy B."/>
            <person name="Chu Y."/>
            <person name="Niederhuth C.E."/>
            <person name="Umale P."/>
            <person name="Araujo A.C."/>
            <person name="Kozik A."/>
            <person name="Kim K.D."/>
            <person name="Burow M.D."/>
            <person name="Varshney R.K."/>
            <person name="Wang X."/>
            <person name="Zhang X."/>
            <person name="Barkley N."/>
            <person name="Guimaraes P.M."/>
            <person name="Isobe S."/>
            <person name="Guo B."/>
            <person name="Liao B."/>
            <person name="Stalker H.T."/>
            <person name="Schmitz R.J."/>
            <person name="Scheffler B.E."/>
            <person name="Leal-Bertioli S.C."/>
            <person name="Xun X."/>
            <person name="Jackson S.A."/>
            <person name="Michelmore R."/>
            <person name="Ozias-Akins P."/>
        </authorList>
    </citation>
    <scope>NUCLEOTIDE SEQUENCE [LARGE SCALE GENOMIC DNA]</scope>
    <source>
        <strain evidence="14">cv. V14167</strain>
    </source>
</reference>
<protein>
    <submittedName>
        <fullName evidence="15">Zinc finger BED domain-containing protein RICESLEEPER 1-like</fullName>
    </submittedName>
</protein>
<evidence type="ECO:0000256" key="12">
    <source>
        <dbReference type="SAM" id="SignalP"/>
    </source>
</evidence>
<feature type="compositionally biased region" description="Polar residues" evidence="11">
    <location>
        <begin position="53"/>
        <end position="63"/>
    </location>
</feature>
<evidence type="ECO:0000256" key="5">
    <source>
        <dbReference type="ARBA" id="ARBA00022833"/>
    </source>
</evidence>
<comment type="subunit">
    <text evidence="2">Homodimer.</text>
</comment>
<feature type="compositionally biased region" description="Basic residues" evidence="11">
    <location>
        <begin position="134"/>
        <end position="144"/>
    </location>
</feature>
<evidence type="ECO:0000256" key="4">
    <source>
        <dbReference type="ARBA" id="ARBA00022771"/>
    </source>
</evidence>
<evidence type="ECO:0000256" key="6">
    <source>
        <dbReference type="ARBA" id="ARBA00023015"/>
    </source>
</evidence>
<evidence type="ECO:0000256" key="7">
    <source>
        <dbReference type="ARBA" id="ARBA00023125"/>
    </source>
</evidence>
<keyword evidence="6" id="KW-0805">Transcription regulation</keyword>
<dbReference type="GO" id="GO:0003677">
    <property type="term" value="F:DNA binding"/>
    <property type="evidence" value="ECO:0007669"/>
    <property type="project" value="UniProtKB-KW"/>
</dbReference>
<dbReference type="GO" id="GO:0008270">
    <property type="term" value="F:zinc ion binding"/>
    <property type="evidence" value="ECO:0007669"/>
    <property type="project" value="UniProtKB-KW"/>
</dbReference>
<dbReference type="SMART" id="SM00614">
    <property type="entry name" value="ZnF_BED"/>
    <property type="match status" value="1"/>
</dbReference>
<dbReference type="GeneID" id="127747571"/>
<dbReference type="SUPFAM" id="SSF53098">
    <property type="entry name" value="Ribonuclease H-like"/>
    <property type="match status" value="1"/>
</dbReference>
<dbReference type="InterPro" id="IPR008906">
    <property type="entry name" value="HATC_C_dom"/>
</dbReference>
<dbReference type="AlphaFoldDB" id="A0A9C6WVT0"/>
<dbReference type="PANTHER" id="PTHR46481">
    <property type="entry name" value="ZINC FINGER BED DOMAIN-CONTAINING PROTEIN 4"/>
    <property type="match status" value="1"/>
</dbReference>
<evidence type="ECO:0000256" key="9">
    <source>
        <dbReference type="ARBA" id="ARBA00023242"/>
    </source>
</evidence>
<gene>
    <name evidence="15" type="primary">LOC127747571</name>
</gene>
<keyword evidence="3" id="KW-0479">Metal-binding</keyword>
<feature type="chain" id="PRO_5039708332" evidence="12">
    <location>
        <begin position="21"/>
        <end position="783"/>
    </location>
</feature>
<evidence type="ECO:0000256" key="3">
    <source>
        <dbReference type="ARBA" id="ARBA00022723"/>
    </source>
</evidence>
<comment type="subcellular location">
    <subcellularLocation>
        <location evidence="1">Nucleus</location>
    </subcellularLocation>
</comment>
<keyword evidence="8" id="KW-0804">Transcription</keyword>
<dbReference type="PANTHER" id="PTHR46481:SF8">
    <property type="entry name" value="ZINC FINGER BED DOMAIN-CONTAINING PROTEIN RICESLEEPER 1-LIKE"/>
    <property type="match status" value="1"/>
</dbReference>
<dbReference type="Pfam" id="PF14372">
    <property type="entry name" value="hAT-like_RNase-H"/>
    <property type="match status" value="1"/>
</dbReference>
<dbReference type="Pfam" id="PF02892">
    <property type="entry name" value="zf-BED"/>
    <property type="match status" value="1"/>
</dbReference>
<dbReference type="RefSeq" id="XP_052117573.1">
    <property type="nucleotide sequence ID" value="XM_052261613.1"/>
</dbReference>
<feature type="compositionally biased region" description="Polar residues" evidence="11">
    <location>
        <begin position="85"/>
        <end position="103"/>
    </location>
</feature>
<feature type="domain" description="BED-type" evidence="13">
    <location>
        <begin position="184"/>
        <end position="242"/>
    </location>
</feature>
<organism evidence="14 15">
    <name type="scientific">Arachis duranensis</name>
    <name type="common">Wild peanut</name>
    <dbReference type="NCBI Taxonomy" id="130453"/>
    <lineage>
        <taxon>Eukaryota</taxon>
        <taxon>Viridiplantae</taxon>
        <taxon>Streptophyta</taxon>
        <taxon>Embryophyta</taxon>
        <taxon>Tracheophyta</taxon>
        <taxon>Spermatophyta</taxon>
        <taxon>Magnoliopsida</taxon>
        <taxon>eudicotyledons</taxon>
        <taxon>Gunneridae</taxon>
        <taxon>Pentapetalae</taxon>
        <taxon>rosids</taxon>
        <taxon>fabids</taxon>
        <taxon>Fabales</taxon>
        <taxon>Fabaceae</taxon>
        <taxon>Papilionoideae</taxon>
        <taxon>50 kb inversion clade</taxon>
        <taxon>dalbergioids sensu lato</taxon>
        <taxon>Dalbergieae</taxon>
        <taxon>Pterocarpus clade</taxon>
        <taxon>Arachis</taxon>
    </lineage>
</organism>
<dbReference type="InterPro" id="IPR052035">
    <property type="entry name" value="ZnF_BED_domain_contain"/>
</dbReference>
<keyword evidence="4 10" id="KW-0863">Zinc-finger</keyword>
<evidence type="ECO:0000259" key="13">
    <source>
        <dbReference type="PROSITE" id="PS50808"/>
    </source>
</evidence>
<dbReference type="InterPro" id="IPR036236">
    <property type="entry name" value="Znf_C2H2_sf"/>
</dbReference>
<feature type="non-terminal residue" evidence="15">
    <location>
        <position position="783"/>
    </location>
</feature>
<feature type="compositionally biased region" description="Polar residues" evidence="11">
    <location>
        <begin position="145"/>
        <end position="164"/>
    </location>
</feature>
<keyword evidence="14" id="KW-1185">Reference proteome</keyword>
<dbReference type="SUPFAM" id="SSF140996">
    <property type="entry name" value="Hermes dimerisation domain"/>
    <property type="match status" value="1"/>
</dbReference>
<evidence type="ECO:0000256" key="10">
    <source>
        <dbReference type="PROSITE-ProRule" id="PRU00027"/>
    </source>
</evidence>
<evidence type="ECO:0000256" key="8">
    <source>
        <dbReference type="ARBA" id="ARBA00023163"/>
    </source>
</evidence>
<sequence length="783" mass="88912">MKVQWCVFTKLPFNLVIAVAGLPRRVTVAGLPSLPRWVTVAEAQSIHREAVLSPSSSPVAKQDSSGRRNPNRAPSSPPVTKPSPAESNSRMSSSELLPTSNEVPSERTPLIGGEIVKSAVRSSMDSGVLTKPPPHPRSKKRKVHSTNVGATPGATPTNPSPSTVETDEEDSKDEANEGNRKPSRPRSLTWEHFTRDPKSKPSHPRAKCNWCGASYACDSHRNGTTNMHYHLLNQCKKFPRESGDPSQTILTFQQKKEGEGVFTAVTFDAEMCRKALARMIIVDELPFKFVEGEGFRFYMSIVQPRFPLPGRITVAKDCWNLYISEKNRLKTVFKQPNQSICLTTDCWTSVQNLNYMCLTAHYIDHDWKLQKRIINFCLIKNHKGETIGRKIERCLLGWGISRVFTITVDNTSSNDTAISYLRTRMEDWNLHPLKGEHLHVRCCAHILNLVVNDGLKEMHESISKIRNAIRYVRASPSRMNRFKNFIKEARIQDKCTVQLDVPTRWNSTYTMLESGLKFQKAFKRLGERDTEYALMQGGIPRNIDWDNAKHFMEFLKIFHDVTKSVSGSLLVTSSQYFHEFCKILRVFKASCGSRDPLLGSMAERMKLKYDKYWGNIKNINMMIFVAVILDPRYKLKFVNFSFEKLYDKDDADFLGAKVKETFSKMFECYMNANNGGRSFTSTTMDGASDVGVPDSDMVGDFFKEVHFHEIINKNEVDLYLMDGLEKPGDQNTFDILNWWKVNSSKYPILSQIARDVLAMPVSTVASESAFSTGGRVLNNYRSY</sequence>
<dbReference type="GO" id="GO:0005634">
    <property type="term" value="C:nucleus"/>
    <property type="evidence" value="ECO:0007669"/>
    <property type="project" value="UniProtKB-SubCell"/>
</dbReference>
<dbReference type="InterPro" id="IPR003656">
    <property type="entry name" value="Znf_BED"/>
</dbReference>
<proteinExistence type="predicted"/>
<evidence type="ECO:0000256" key="2">
    <source>
        <dbReference type="ARBA" id="ARBA00011738"/>
    </source>
</evidence>
<dbReference type="InterPro" id="IPR025525">
    <property type="entry name" value="hAT-like_transposase_RNase-H"/>
</dbReference>
<reference evidence="15" key="2">
    <citation type="submission" date="2025-08" db="UniProtKB">
        <authorList>
            <consortium name="RefSeq"/>
        </authorList>
    </citation>
    <scope>IDENTIFICATION</scope>
    <source>
        <tissue evidence="15">Whole plant</tissue>
    </source>
</reference>
<dbReference type="InterPro" id="IPR012337">
    <property type="entry name" value="RNaseH-like_sf"/>
</dbReference>
<dbReference type="SUPFAM" id="SSF57667">
    <property type="entry name" value="beta-beta-alpha zinc fingers"/>
    <property type="match status" value="1"/>
</dbReference>
<keyword evidence="12" id="KW-0732">Signal</keyword>
<evidence type="ECO:0000313" key="15">
    <source>
        <dbReference type="RefSeq" id="XP_052117573.1"/>
    </source>
</evidence>
<feature type="region of interest" description="Disordered" evidence="11">
    <location>
        <begin position="50"/>
        <end position="205"/>
    </location>
</feature>
<keyword evidence="9" id="KW-0539">Nucleus</keyword>
<dbReference type="Proteomes" id="UP000515211">
    <property type="component" value="Chromosome 5"/>
</dbReference>
<accession>A0A9C6WVT0</accession>
<evidence type="ECO:0000256" key="1">
    <source>
        <dbReference type="ARBA" id="ARBA00004123"/>
    </source>
</evidence>
<keyword evidence="5" id="KW-0862">Zinc</keyword>
<dbReference type="GO" id="GO:0046983">
    <property type="term" value="F:protein dimerization activity"/>
    <property type="evidence" value="ECO:0007669"/>
    <property type="project" value="InterPro"/>
</dbReference>
<dbReference type="Pfam" id="PF05699">
    <property type="entry name" value="Dimer_Tnp_hAT"/>
    <property type="match status" value="1"/>
</dbReference>
<name>A0A9C6WVT0_ARADU</name>